<dbReference type="GO" id="GO:0008080">
    <property type="term" value="F:N-acetyltransferase activity"/>
    <property type="evidence" value="ECO:0007669"/>
    <property type="project" value="InterPro"/>
</dbReference>
<dbReference type="InterPro" id="IPR016181">
    <property type="entry name" value="Acyl_CoA_acyltransferase"/>
</dbReference>
<dbReference type="InterPro" id="IPR036390">
    <property type="entry name" value="WH_DNA-bd_sf"/>
</dbReference>
<keyword evidence="5" id="KW-1185">Reference proteome</keyword>
<dbReference type="eggNOG" id="COG1846">
    <property type="taxonomic scope" value="Bacteria"/>
</dbReference>
<dbReference type="SMART" id="SM00347">
    <property type="entry name" value="HTH_MARR"/>
    <property type="match status" value="1"/>
</dbReference>
<dbReference type="PATRIC" id="fig|1122207.3.peg.745"/>
<dbReference type="InterPro" id="IPR050769">
    <property type="entry name" value="NAT_camello-type"/>
</dbReference>
<evidence type="ECO:0000313" key="4">
    <source>
        <dbReference type="EMBL" id="ETX11720.1"/>
    </source>
</evidence>
<dbReference type="Pfam" id="PF00583">
    <property type="entry name" value="Acetyltransf_1"/>
    <property type="match status" value="1"/>
</dbReference>
<dbReference type="OrthoDB" id="1431064at2"/>
<protein>
    <submittedName>
        <fullName evidence="4">GCN5 family acetyltransferase</fullName>
    </submittedName>
</protein>
<dbReference type="SUPFAM" id="SSF55729">
    <property type="entry name" value="Acyl-CoA N-acyltransferases (Nat)"/>
    <property type="match status" value="1"/>
</dbReference>
<reference evidence="4 5" key="1">
    <citation type="submission" date="2014-01" db="EMBL/GenBank/DDBJ databases">
        <title>Marinomonas ushuaiensis DSM 15871 Genome Sequencing.</title>
        <authorList>
            <person name="Lai Q."/>
            <person name="Shao Z.S."/>
        </authorList>
    </citation>
    <scope>NUCLEOTIDE SEQUENCE [LARGE SCALE GENOMIC DNA]</scope>
    <source>
        <strain evidence="4 5">DSM 15871</strain>
    </source>
</reference>
<keyword evidence="1 4" id="KW-0808">Transferase</keyword>
<dbReference type="SUPFAM" id="SSF46785">
    <property type="entry name" value="Winged helix' DNA-binding domain"/>
    <property type="match status" value="1"/>
</dbReference>
<evidence type="ECO:0000313" key="5">
    <source>
        <dbReference type="Proteomes" id="UP000054058"/>
    </source>
</evidence>
<dbReference type="eggNOG" id="COG0456">
    <property type="taxonomic scope" value="Bacteria"/>
</dbReference>
<accession>X7E766</accession>
<feature type="domain" description="N-acetyltransferase" evidence="3">
    <location>
        <begin position="160"/>
        <end position="315"/>
    </location>
</feature>
<dbReference type="PANTHER" id="PTHR13947:SF37">
    <property type="entry name" value="LD18367P"/>
    <property type="match status" value="1"/>
</dbReference>
<dbReference type="Proteomes" id="UP000054058">
    <property type="component" value="Unassembled WGS sequence"/>
</dbReference>
<sequence length="327" mass="36981">MEQFGVLTLGSRLKRLSDYLFAEVQEIYLQCDVPISSTYFPILKLLQKMGSLSVMEIAESLHLSHPAVSKQTAKMLKEYLLDKNADEDDQRRSLLSLSEKGLAAMLKVEPVLEEMKVVIEQFTDFSSDNFMAGLEALEKQVFSEGLANKVLDRLLPFKIIELSRHHEKSFYNLNMAWLERYFPNQISEHDLALLERPLEYVAQHGGTVWVAIREANQQNVALGTIVLAQHGDGQTAEILKLSVAEHCQGKGIAQALLSHVFETAQSVGMTKLTLETASCLTAARHLYDKNGFIEMLPPKPSLYERADVYMEKSLEKPLRLIKRKQSI</sequence>
<evidence type="ECO:0000256" key="1">
    <source>
        <dbReference type="ARBA" id="ARBA00022679"/>
    </source>
</evidence>
<dbReference type="InterPro" id="IPR036388">
    <property type="entry name" value="WH-like_DNA-bd_sf"/>
</dbReference>
<dbReference type="Pfam" id="PF01047">
    <property type="entry name" value="MarR"/>
    <property type="match status" value="1"/>
</dbReference>
<dbReference type="CDD" id="cd04301">
    <property type="entry name" value="NAT_SF"/>
    <property type="match status" value="1"/>
</dbReference>
<dbReference type="EMBL" id="JAMB01000002">
    <property type="protein sequence ID" value="ETX11720.1"/>
    <property type="molecule type" value="Genomic_DNA"/>
</dbReference>
<evidence type="ECO:0000259" key="3">
    <source>
        <dbReference type="PROSITE" id="PS51186"/>
    </source>
</evidence>
<proteinExistence type="predicted"/>
<dbReference type="AlphaFoldDB" id="X7E766"/>
<feature type="domain" description="HTH marR-type" evidence="2">
    <location>
        <begin position="6"/>
        <end position="143"/>
    </location>
</feature>
<dbReference type="GO" id="GO:0003700">
    <property type="term" value="F:DNA-binding transcription factor activity"/>
    <property type="evidence" value="ECO:0007669"/>
    <property type="project" value="InterPro"/>
</dbReference>
<dbReference type="STRING" id="1122207.MUS1_07175"/>
<dbReference type="PANTHER" id="PTHR13947">
    <property type="entry name" value="GNAT FAMILY N-ACETYLTRANSFERASE"/>
    <property type="match status" value="1"/>
</dbReference>
<dbReference type="PROSITE" id="PS51186">
    <property type="entry name" value="GNAT"/>
    <property type="match status" value="1"/>
</dbReference>
<dbReference type="Gene3D" id="3.40.630.30">
    <property type="match status" value="1"/>
</dbReference>
<dbReference type="RefSeq" id="WP_051436089.1">
    <property type="nucleotide sequence ID" value="NZ_JAMB01000002.1"/>
</dbReference>
<dbReference type="Gene3D" id="1.10.10.10">
    <property type="entry name" value="Winged helix-like DNA-binding domain superfamily/Winged helix DNA-binding domain"/>
    <property type="match status" value="1"/>
</dbReference>
<organism evidence="4 5">
    <name type="scientific">Marinomonas ushuaiensis DSM 15871</name>
    <dbReference type="NCBI Taxonomy" id="1122207"/>
    <lineage>
        <taxon>Bacteria</taxon>
        <taxon>Pseudomonadati</taxon>
        <taxon>Pseudomonadota</taxon>
        <taxon>Gammaproteobacteria</taxon>
        <taxon>Oceanospirillales</taxon>
        <taxon>Oceanospirillaceae</taxon>
        <taxon>Marinomonas</taxon>
    </lineage>
</organism>
<dbReference type="InterPro" id="IPR000182">
    <property type="entry name" value="GNAT_dom"/>
</dbReference>
<name>X7E766_9GAMM</name>
<comment type="caution">
    <text evidence="4">The sequence shown here is derived from an EMBL/GenBank/DDBJ whole genome shotgun (WGS) entry which is preliminary data.</text>
</comment>
<evidence type="ECO:0000259" key="2">
    <source>
        <dbReference type="PROSITE" id="PS50995"/>
    </source>
</evidence>
<gene>
    <name evidence="4" type="ORF">MUS1_07175</name>
</gene>
<dbReference type="PROSITE" id="PS50995">
    <property type="entry name" value="HTH_MARR_2"/>
    <property type="match status" value="1"/>
</dbReference>
<dbReference type="InterPro" id="IPR000835">
    <property type="entry name" value="HTH_MarR-typ"/>
</dbReference>